<accession>A0ABN1ZJH0</accession>
<dbReference type="Proteomes" id="UP001501470">
    <property type="component" value="Unassembled WGS sequence"/>
</dbReference>
<sequence>MGMELIGRHLTVQELRAVLNDPAAVDELLYGDLDDGDAEMPEPDLDLDRSWHVLHFALTGTAWQVTEGVGEAILGGTEIGGDGGYGPARLLDAATVRRVSAALDDLDDGALVARYDPAAMAAADIYPDHLRIAPEEFAGFVGPQLSALRAFYSDAAAAGQAVLLAIV</sequence>
<evidence type="ECO:0000313" key="2">
    <source>
        <dbReference type="Proteomes" id="UP001501470"/>
    </source>
</evidence>
<evidence type="ECO:0008006" key="3">
    <source>
        <dbReference type="Google" id="ProtNLM"/>
    </source>
</evidence>
<dbReference type="RefSeq" id="WP_344498975.1">
    <property type="nucleotide sequence ID" value="NZ_BAAAQD010000001.1"/>
</dbReference>
<dbReference type="InterPro" id="IPR035944">
    <property type="entry name" value="YfbM-like_sf"/>
</dbReference>
<dbReference type="InterPro" id="IPR015068">
    <property type="entry name" value="DUF1877"/>
</dbReference>
<organism evidence="1 2">
    <name type="scientific">Dactylosporangium maewongense</name>
    <dbReference type="NCBI Taxonomy" id="634393"/>
    <lineage>
        <taxon>Bacteria</taxon>
        <taxon>Bacillati</taxon>
        <taxon>Actinomycetota</taxon>
        <taxon>Actinomycetes</taxon>
        <taxon>Micromonosporales</taxon>
        <taxon>Micromonosporaceae</taxon>
        <taxon>Dactylosporangium</taxon>
    </lineage>
</organism>
<dbReference type="EMBL" id="BAAAQD010000001">
    <property type="protein sequence ID" value="GAA1500078.1"/>
    <property type="molecule type" value="Genomic_DNA"/>
</dbReference>
<protein>
    <recommendedName>
        <fullName evidence="3">DUF1877 family protein</fullName>
    </recommendedName>
</protein>
<proteinExistence type="predicted"/>
<reference evidence="1 2" key="1">
    <citation type="journal article" date="2019" name="Int. J. Syst. Evol. Microbiol.">
        <title>The Global Catalogue of Microorganisms (GCM) 10K type strain sequencing project: providing services to taxonomists for standard genome sequencing and annotation.</title>
        <authorList>
            <consortium name="The Broad Institute Genomics Platform"/>
            <consortium name="The Broad Institute Genome Sequencing Center for Infectious Disease"/>
            <person name="Wu L."/>
            <person name="Ma J."/>
        </authorList>
    </citation>
    <scope>NUCLEOTIDE SEQUENCE [LARGE SCALE GENOMIC DNA]</scope>
    <source>
        <strain evidence="1 2">JCM 15933</strain>
    </source>
</reference>
<gene>
    <name evidence="1" type="ORF">GCM10009827_004780</name>
</gene>
<keyword evidence="2" id="KW-1185">Reference proteome</keyword>
<dbReference type="SUPFAM" id="SSF111069">
    <property type="entry name" value="Hypothetical protein yfbM"/>
    <property type="match status" value="1"/>
</dbReference>
<comment type="caution">
    <text evidence="1">The sequence shown here is derived from an EMBL/GenBank/DDBJ whole genome shotgun (WGS) entry which is preliminary data.</text>
</comment>
<dbReference type="Gene3D" id="3.40.1760.10">
    <property type="entry name" value="YfbM-like super family"/>
    <property type="match status" value="1"/>
</dbReference>
<dbReference type="Pfam" id="PF08974">
    <property type="entry name" value="DUF1877"/>
    <property type="match status" value="1"/>
</dbReference>
<name>A0ABN1ZJH0_9ACTN</name>
<evidence type="ECO:0000313" key="1">
    <source>
        <dbReference type="EMBL" id="GAA1500078.1"/>
    </source>
</evidence>